<dbReference type="Gene3D" id="1.10.10.10">
    <property type="entry name" value="Winged helix-like DNA-binding domain superfamily/Winged helix DNA-binding domain"/>
    <property type="match status" value="1"/>
</dbReference>
<dbReference type="InterPro" id="IPR036390">
    <property type="entry name" value="WH_DNA-bd_sf"/>
</dbReference>
<sequence length="206" mass="22631">MPSATPSDARPLAPAVQRVSDPARIRALAHPVRLDLLSLLGEEGELTATQCADRLDETVANCSFHLRTLAKAGFIEPATARGREKPWRVTATERTLDPDPDDPASERAVAEVAGLQMLREVERVKAFLEAPHVRNADWDDTVTVTSATFWATAEEMRDLVRQVHDLTSRFAGRRADPSLRPDGARIGRLFATVNPDEIPPAAENRP</sequence>
<dbReference type="InterPro" id="IPR051081">
    <property type="entry name" value="HTH_MetalResp_TranReg"/>
</dbReference>
<dbReference type="InterPro" id="IPR001845">
    <property type="entry name" value="HTH_ArsR_DNA-bd_dom"/>
</dbReference>
<keyword evidence="2" id="KW-0238">DNA-binding</keyword>
<keyword evidence="6" id="KW-1185">Reference proteome</keyword>
<proteinExistence type="predicted"/>
<evidence type="ECO:0000256" key="1">
    <source>
        <dbReference type="ARBA" id="ARBA00023015"/>
    </source>
</evidence>
<keyword evidence="1" id="KW-0805">Transcription regulation</keyword>
<dbReference type="RefSeq" id="WP_090032253.1">
    <property type="nucleotide sequence ID" value="NZ_BONM01000006.1"/>
</dbReference>
<dbReference type="PANTHER" id="PTHR33154">
    <property type="entry name" value="TRANSCRIPTIONAL REGULATOR, ARSR FAMILY"/>
    <property type="match status" value="1"/>
</dbReference>
<dbReference type="OrthoDB" id="7945987at2"/>
<dbReference type="InterPro" id="IPR036388">
    <property type="entry name" value="WH-like_DNA-bd_sf"/>
</dbReference>
<gene>
    <name evidence="5" type="ORF">SAMN05421867_10671</name>
</gene>
<protein>
    <submittedName>
        <fullName evidence="5">Helix-turn-helix domain-containing protein</fullName>
    </submittedName>
</protein>
<accession>A0A1I0Y1Q4</accession>
<evidence type="ECO:0000256" key="3">
    <source>
        <dbReference type="ARBA" id="ARBA00023163"/>
    </source>
</evidence>
<evidence type="ECO:0000259" key="4">
    <source>
        <dbReference type="SMART" id="SM00418"/>
    </source>
</evidence>
<reference evidence="5 6" key="1">
    <citation type="submission" date="2016-10" db="EMBL/GenBank/DDBJ databases">
        <authorList>
            <person name="de Groot N.N."/>
        </authorList>
    </citation>
    <scope>NUCLEOTIDE SEQUENCE [LARGE SCALE GENOMIC DNA]</scope>
    <source>
        <strain evidence="5 6">CGMCC 4.6945</strain>
    </source>
</reference>
<dbReference type="EMBL" id="FOKA01000006">
    <property type="protein sequence ID" value="SFB06133.1"/>
    <property type="molecule type" value="Genomic_DNA"/>
</dbReference>
<organism evidence="5 6">
    <name type="scientific">Cellulomonas marina</name>
    <dbReference type="NCBI Taxonomy" id="988821"/>
    <lineage>
        <taxon>Bacteria</taxon>
        <taxon>Bacillati</taxon>
        <taxon>Actinomycetota</taxon>
        <taxon>Actinomycetes</taxon>
        <taxon>Micrococcales</taxon>
        <taxon>Cellulomonadaceae</taxon>
        <taxon>Cellulomonas</taxon>
    </lineage>
</organism>
<feature type="domain" description="HTH arsR-type" evidence="4">
    <location>
        <begin position="23"/>
        <end position="102"/>
    </location>
</feature>
<dbReference type="STRING" id="988821.SAMN05421867_10671"/>
<dbReference type="GO" id="GO:0003677">
    <property type="term" value="F:DNA binding"/>
    <property type="evidence" value="ECO:0007669"/>
    <property type="project" value="UniProtKB-KW"/>
</dbReference>
<evidence type="ECO:0000313" key="6">
    <source>
        <dbReference type="Proteomes" id="UP000199012"/>
    </source>
</evidence>
<dbReference type="InterPro" id="IPR011991">
    <property type="entry name" value="ArsR-like_HTH"/>
</dbReference>
<dbReference type="PANTHER" id="PTHR33154:SF15">
    <property type="entry name" value="REGULATORY PROTEIN ARSR"/>
    <property type="match status" value="1"/>
</dbReference>
<dbReference type="CDD" id="cd00090">
    <property type="entry name" value="HTH_ARSR"/>
    <property type="match status" value="1"/>
</dbReference>
<dbReference type="GO" id="GO:0003700">
    <property type="term" value="F:DNA-binding transcription factor activity"/>
    <property type="evidence" value="ECO:0007669"/>
    <property type="project" value="InterPro"/>
</dbReference>
<keyword evidence="3" id="KW-0804">Transcription</keyword>
<dbReference type="SUPFAM" id="SSF46785">
    <property type="entry name" value="Winged helix' DNA-binding domain"/>
    <property type="match status" value="1"/>
</dbReference>
<name>A0A1I0Y1Q4_9CELL</name>
<dbReference type="Proteomes" id="UP000199012">
    <property type="component" value="Unassembled WGS sequence"/>
</dbReference>
<evidence type="ECO:0000256" key="2">
    <source>
        <dbReference type="ARBA" id="ARBA00023125"/>
    </source>
</evidence>
<dbReference type="AlphaFoldDB" id="A0A1I0Y1Q4"/>
<evidence type="ECO:0000313" key="5">
    <source>
        <dbReference type="EMBL" id="SFB06133.1"/>
    </source>
</evidence>
<dbReference type="SMART" id="SM00418">
    <property type="entry name" value="HTH_ARSR"/>
    <property type="match status" value="1"/>
</dbReference>
<dbReference type="Pfam" id="PF12840">
    <property type="entry name" value="HTH_20"/>
    <property type="match status" value="1"/>
</dbReference>